<evidence type="ECO:0000313" key="1">
    <source>
        <dbReference type="EMBL" id="CAA2626073.1"/>
    </source>
</evidence>
<proteinExistence type="predicted"/>
<protein>
    <submittedName>
        <fullName evidence="1">Uncharacterized protein</fullName>
    </submittedName>
</protein>
<organism evidence="1">
    <name type="scientific">Spirodela intermedia</name>
    <name type="common">Intermediate duckweed</name>
    <dbReference type="NCBI Taxonomy" id="51605"/>
    <lineage>
        <taxon>Eukaryota</taxon>
        <taxon>Viridiplantae</taxon>
        <taxon>Streptophyta</taxon>
        <taxon>Embryophyta</taxon>
        <taxon>Tracheophyta</taxon>
        <taxon>Spermatophyta</taxon>
        <taxon>Magnoliopsida</taxon>
        <taxon>Liliopsida</taxon>
        <taxon>Araceae</taxon>
        <taxon>Lemnoideae</taxon>
        <taxon>Spirodela</taxon>
    </lineage>
</organism>
<evidence type="ECO:0000313" key="2">
    <source>
        <dbReference type="Proteomes" id="UP001189122"/>
    </source>
</evidence>
<dbReference type="EMBL" id="CACRZD030000009">
    <property type="protein sequence ID" value="CAA6665402.1"/>
    <property type="molecule type" value="Genomic_DNA"/>
</dbReference>
<name>A0A7I8J7L0_SPIIN</name>
<dbReference type="Proteomes" id="UP001189122">
    <property type="component" value="Unassembled WGS sequence"/>
</dbReference>
<reference evidence="1 2" key="1">
    <citation type="submission" date="2019-12" db="EMBL/GenBank/DDBJ databases">
        <authorList>
            <person name="Scholz U."/>
            <person name="Mascher M."/>
            <person name="Fiebig A."/>
        </authorList>
    </citation>
    <scope>NUCLEOTIDE SEQUENCE</scope>
</reference>
<keyword evidence="2" id="KW-1185">Reference proteome</keyword>
<sequence length="125" mass="14044">MSWLILRPKLAGSGINAATHLSSLWVRSHFQVLGFRTTAPQSFPGLPGCLENPGPWGREAPRRRLAHGITESYSPSPREINHDWRSWLTLRRLGRRRLRGLHMKGPQITQLESMEADVSTSIAAP</sequence>
<dbReference type="EMBL" id="LR743596">
    <property type="protein sequence ID" value="CAA2626073.1"/>
    <property type="molecule type" value="Genomic_DNA"/>
</dbReference>
<accession>A0A7I8J7L0</accession>
<dbReference type="AlphaFoldDB" id="A0A7I8J7L0"/>
<gene>
    <name evidence="1" type="ORF">SI7747_09011791</name>
</gene>